<evidence type="ECO:0000313" key="3">
    <source>
        <dbReference type="Proteomes" id="UP000658720"/>
    </source>
</evidence>
<proteinExistence type="predicted"/>
<feature type="transmembrane region" description="Helical" evidence="1">
    <location>
        <begin position="40"/>
        <end position="60"/>
    </location>
</feature>
<feature type="transmembrane region" description="Helical" evidence="1">
    <location>
        <begin position="66"/>
        <end position="90"/>
    </location>
</feature>
<keyword evidence="3" id="KW-1185">Reference proteome</keyword>
<keyword evidence="1" id="KW-1133">Transmembrane helix</keyword>
<feature type="transmembrane region" description="Helical" evidence="1">
    <location>
        <begin position="6"/>
        <end position="33"/>
    </location>
</feature>
<reference evidence="2 3" key="1">
    <citation type="submission" date="2020-10" db="EMBL/GenBank/DDBJ databases">
        <authorList>
            <person name="Castelo-Branco R."/>
            <person name="Eusebio N."/>
            <person name="Adriana R."/>
            <person name="Vieira A."/>
            <person name="Brugerolle De Fraissinette N."/>
            <person name="Rezende De Castro R."/>
            <person name="Schneider M.P."/>
            <person name="Vasconcelos V."/>
            <person name="Leao P.N."/>
        </authorList>
    </citation>
    <scope>NUCLEOTIDE SEQUENCE [LARGE SCALE GENOMIC DNA]</scope>
    <source>
        <strain evidence="2 3">LEGE 00031</strain>
    </source>
</reference>
<evidence type="ECO:0000313" key="2">
    <source>
        <dbReference type="EMBL" id="MBE9255813.1"/>
    </source>
</evidence>
<organism evidence="2 3">
    <name type="scientific">Synechocystis salina LEGE 00031</name>
    <dbReference type="NCBI Taxonomy" id="1828736"/>
    <lineage>
        <taxon>Bacteria</taxon>
        <taxon>Bacillati</taxon>
        <taxon>Cyanobacteriota</taxon>
        <taxon>Cyanophyceae</taxon>
        <taxon>Synechococcales</taxon>
        <taxon>Merismopediaceae</taxon>
        <taxon>Synechocystis</taxon>
    </lineage>
</organism>
<comment type="caution">
    <text evidence="2">The sequence shown here is derived from an EMBL/GenBank/DDBJ whole genome shotgun (WGS) entry which is preliminary data.</text>
</comment>
<keyword evidence="1" id="KW-0472">Membrane</keyword>
<accession>A0ABR9VY51</accession>
<gene>
    <name evidence="2" type="ORF">IQ217_18680</name>
</gene>
<name>A0ABR9VY51_9SYNC</name>
<dbReference type="EMBL" id="JADEVV010000107">
    <property type="protein sequence ID" value="MBE9255813.1"/>
    <property type="molecule type" value="Genomic_DNA"/>
</dbReference>
<evidence type="ECO:0000256" key="1">
    <source>
        <dbReference type="SAM" id="Phobius"/>
    </source>
</evidence>
<dbReference type="Proteomes" id="UP000658720">
    <property type="component" value="Unassembled WGS sequence"/>
</dbReference>
<protein>
    <submittedName>
        <fullName evidence="2">Uncharacterized protein</fullName>
    </submittedName>
</protein>
<sequence>MTFLAFLVPIFTFYALLLISLAAGLAAFVGAFISRRRHRWVLVAGLSAILVGSLLNYYYHPVLWGAASWFTAVGLAPIALGSMGLVRWLLLKPEWGQ</sequence>
<dbReference type="RefSeq" id="WP_194021424.1">
    <property type="nucleotide sequence ID" value="NZ_JADEVV010000107.1"/>
</dbReference>
<keyword evidence="1" id="KW-0812">Transmembrane</keyword>